<gene>
    <name evidence="2" type="ORF">NG653_07310</name>
</gene>
<feature type="coiled-coil region" evidence="1">
    <location>
        <begin position="188"/>
        <end position="222"/>
    </location>
</feature>
<proteinExistence type="predicted"/>
<keyword evidence="1" id="KW-0175">Coiled coil</keyword>
<reference evidence="2 3" key="1">
    <citation type="submission" date="2022-06" db="EMBL/GenBank/DDBJ databases">
        <authorList>
            <person name="Xuan X."/>
        </authorList>
    </citation>
    <scope>NUCLEOTIDE SEQUENCE [LARGE SCALE GENOMIC DNA]</scope>
    <source>
        <strain evidence="2 3">2V75</strain>
    </source>
</reference>
<accession>A0ABT1AX96</accession>
<keyword evidence="3" id="KW-1185">Reference proteome</keyword>
<evidence type="ECO:0000313" key="2">
    <source>
        <dbReference type="EMBL" id="MCO5724660.1"/>
    </source>
</evidence>
<dbReference type="EMBL" id="JAMXIB010000005">
    <property type="protein sequence ID" value="MCO5724660.1"/>
    <property type="molecule type" value="Genomic_DNA"/>
</dbReference>
<protein>
    <submittedName>
        <fullName evidence="2">Uncharacterized protein</fullName>
    </submittedName>
</protein>
<name>A0ABT1AX96_9FLAO</name>
<evidence type="ECO:0000313" key="3">
    <source>
        <dbReference type="Proteomes" id="UP001206312"/>
    </source>
</evidence>
<dbReference type="Proteomes" id="UP001206312">
    <property type="component" value="Unassembled WGS sequence"/>
</dbReference>
<evidence type="ECO:0000256" key="1">
    <source>
        <dbReference type="SAM" id="Coils"/>
    </source>
</evidence>
<sequence>MSLFSDKELGVEQTQKLNQILPEGFKRPIWKMSDFKGSDSLYQRFSSNLKTMVNISTDLEKKIKKLKKEISTVEASNIIIFNTELYDARPLGMVDVGIVEKFGAPTTGDRFAGGAIGYAIESAIDDAYIKSSIQEQAVNRVKFELLKKARAIYPDCNLLFKFQVDFREMGSSGNVFIYMRGTAAKGENQQLDRAIAESVQDIEKLERDLKVKKAEIEELTEIRNKIPRDKNQITELLG</sequence>
<comment type="caution">
    <text evidence="2">The sequence shown here is derived from an EMBL/GenBank/DDBJ whole genome shotgun (WGS) entry which is preliminary data.</text>
</comment>
<organism evidence="2 3">
    <name type="scientific">Robiginitalea marina</name>
    <dbReference type="NCBI Taxonomy" id="2954105"/>
    <lineage>
        <taxon>Bacteria</taxon>
        <taxon>Pseudomonadati</taxon>
        <taxon>Bacteroidota</taxon>
        <taxon>Flavobacteriia</taxon>
        <taxon>Flavobacteriales</taxon>
        <taxon>Flavobacteriaceae</taxon>
        <taxon>Robiginitalea</taxon>
    </lineage>
</organism>
<feature type="coiled-coil region" evidence="1">
    <location>
        <begin position="49"/>
        <end position="76"/>
    </location>
</feature>
<dbReference type="RefSeq" id="WP_252741040.1">
    <property type="nucleotide sequence ID" value="NZ_JAMXIB010000005.1"/>
</dbReference>